<evidence type="ECO:0000313" key="2">
    <source>
        <dbReference type="Proteomes" id="UP000026915"/>
    </source>
</evidence>
<dbReference type="HOGENOM" id="CLU_2643046_0_0_1"/>
<dbReference type="AlphaFoldDB" id="A0A061FF85"/>
<dbReference type="EMBL" id="CM001886">
    <property type="protein sequence ID" value="EOY15387.1"/>
    <property type="molecule type" value="Genomic_DNA"/>
</dbReference>
<organism evidence="1 2">
    <name type="scientific">Theobroma cacao</name>
    <name type="common">Cacao</name>
    <name type="synonym">Cocoa</name>
    <dbReference type="NCBI Taxonomy" id="3641"/>
    <lineage>
        <taxon>Eukaryota</taxon>
        <taxon>Viridiplantae</taxon>
        <taxon>Streptophyta</taxon>
        <taxon>Embryophyta</taxon>
        <taxon>Tracheophyta</taxon>
        <taxon>Spermatophyta</taxon>
        <taxon>Magnoliopsida</taxon>
        <taxon>eudicotyledons</taxon>
        <taxon>Gunneridae</taxon>
        <taxon>Pentapetalae</taxon>
        <taxon>rosids</taxon>
        <taxon>malvids</taxon>
        <taxon>Malvales</taxon>
        <taxon>Malvaceae</taxon>
        <taxon>Byttnerioideae</taxon>
        <taxon>Theobroma</taxon>
    </lineage>
</organism>
<accession>A0A061FF85</accession>
<sequence>MSYCIFSFCSRSALRFPRNHLVSTDNSAPILLNDPLKIFSLSFLGFKTGFHRRLMEGVEAEARGLACLHNIFGGGFD</sequence>
<gene>
    <name evidence="1" type="ORF">TCM_034466</name>
</gene>
<dbReference type="Proteomes" id="UP000026915">
    <property type="component" value="Chromosome 8"/>
</dbReference>
<dbReference type="Gramene" id="EOY15387">
    <property type="protein sequence ID" value="EOY15387"/>
    <property type="gene ID" value="TCM_034466"/>
</dbReference>
<protein>
    <submittedName>
        <fullName evidence="1">Uncharacterized protein</fullName>
    </submittedName>
</protein>
<reference evidence="1 2" key="1">
    <citation type="journal article" date="2013" name="Genome Biol.">
        <title>The genome sequence of the most widely cultivated cacao type and its use to identify candidate genes regulating pod color.</title>
        <authorList>
            <person name="Motamayor J.C."/>
            <person name="Mockaitis K."/>
            <person name="Schmutz J."/>
            <person name="Haiminen N."/>
            <person name="Iii D.L."/>
            <person name="Cornejo O."/>
            <person name="Findley S.D."/>
            <person name="Zheng P."/>
            <person name="Utro F."/>
            <person name="Royaert S."/>
            <person name="Saski C."/>
            <person name="Jenkins J."/>
            <person name="Podicheti R."/>
            <person name="Zhao M."/>
            <person name="Scheffler B.E."/>
            <person name="Stack J.C."/>
            <person name="Feltus F.A."/>
            <person name="Mustiga G.M."/>
            <person name="Amores F."/>
            <person name="Phillips W."/>
            <person name="Marelli J.P."/>
            <person name="May G.D."/>
            <person name="Shapiro H."/>
            <person name="Ma J."/>
            <person name="Bustamante C.D."/>
            <person name="Schnell R.J."/>
            <person name="Main D."/>
            <person name="Gilbert D."/>
            <person name="Parida L."/>
            <person name="Kuhn D.N."/>
        </authorList>
    </citation>
    <scope>NUCLEOTIDE SEQUENCE [LARGE SCALE GENOMIC DNA]</scope>
    <source>
        <strain evidence="2">cv. Matina 1-6</strain>
    </source>
</reference>
<dbReference type="InParanoid" id="A0A061FF85"/>
<proteinExistence type="predicted"/>
<name>A0A061FF85_THECC</name>
<keyword evidence="2" id="KW-1185">Reference proteome</keyword>
<evidence type="ECO:0000313" key="1">
    <source>
        <dbReference type="EMBL" id="EOY15387.1"/>
    </source>
</evidence>